<feature type="domain" description="HD-GYP" evidence="1">
    <location>
        <begin position="146"/>
        <end position="342"/>
    </location>
</feature>
<dbReference type="CDD" id="cd00077">
    <property type="entry name" value="HDc"/>
    <property type="match status" value="1"/>
</dbReference>
<keyword evidence="3" id="KW-1185">Reference proteome</keyword>
<dbReference type="EMBL" id="CP011797">
    <property type="protein sequence ID" value="ATX78208.1"/>
    <property type="molecule type" value="Genomic_DNA"/>
</dbReference>
<dbReference type="SUPFAM" id="SSF109604">
    <property type="entry name" value="HD-domain/PDEase-like"/>
    <property type="match status" value="1"/>
</dbReference>
<name>A0A2K8KU00_9GAMM</name>
<dbReference type="InterPro" id="IPR006675">
    <property type="entry name" value="HDIG_dom"/>
</dbReference>
<dbReference type="InterPro" id="IPR037522">
    <property type="entry name" value="HD_GYP_dom"/>
</dbReference>
<dbReference type="Pfam" id="PF13487">
    <property type="entry name" value="HD_5"/>
    <property type="match status" value="1"/>
</dbReference>
<evidence type="ECO:0000259" key="1">
    <source>
        <dbReference type="PROSITE" id="PS51832"/>
    </source>
</evidence>
<dbReference type="SMART" id="SM00471">
    <property type="entry name" value="HDc"/>
    <property type="match status" value="1"/>
</dbReference>
<dbReference type="RefSeq" id="WP_100258412.1">
    <property type="nucleotide sequence ID" value="NZ_CP011797.1"/>
</dbReference>
<dbReference type="NCBIfam" id="TIGR00277">
    <property type="entry name" value="HDIG"/>
    <property type="match status" value="1"/>
</dbReference>
<dbReference type="InterPro" id="IPR021812">
    <property type="entry name" value="DUF3391"/>
</dbReference>
<dbReference type="Gene3D" id="1.10.3210.10">
    <property type="entry name" value="Hypothetical protein af1432"/>
    <property type="match status" value="1"/>
</dbReference>
<dbReference type="InterPro" id="IPR003607">
    <property type="entry name" value="HD/PDEase_dom"/>
</dbReference>
<organism evidence="2 3">
    <name type="scientific">Reinekea forsetii</name>
    <dbReference type="NCBI Taxonomy" id="1336806"/>
    <lineage>
        <taxon>Bacteria</taxon>
        <taxon>Pseudomonadati</taxon>
        <taxon>Pseudomonadota</taxon>
        <taxon>Gammaproteobacteria</taxon>
        <taxon>Oceanospirillales</taxon>
        <taxon>Saccharospirillaceae</taxon>
        <taxon>Reinekea</taxon>
    </lineage>
</organism>
<dbReference type="GO" id="GO:0008081">
    <property type="term" value="F:phosphoric diester hydrolase activity"/>
    <property type="evidence" value="ECO:0007669"/>
    <property type="project" value="UniProtKB-ARBA"/>
</dbReference>
<evidence type="ECO:0000313" key="2">
    <source>
        <dbReference type="EMBL" id="ATX78208.1"/>
    </source>
</evidence>
<sequence length="420" mass="46641">MKTIQLIDVAKLRPGIYVELPLSWSQHPFFFSRFKIKTWGEVEQIRALGLDRVPYDQIKSDPKSDATGDEPIGADDAAAIDANKAKFWDEKQSRIDQADQFRRARKDTAQRYNETKKRIHNLMSDLTTAPANAVRGSEELIGDLMAQFDDESSMLINVVNMSPASFNTNNHALNVTVLSLLLGHSMGLSKTDLLALGMGALLHDIGKVAVPARIANYHKNMTNPELELYKSHVGQGIKLVHRINGIRPEVLEIIGHHHAFLDGSGFPAKVPAEKVSQLARIVAIANLYDNYCNPHALPDAMTPKEAMAHIYAQGGEQLDDSLAQNFIRTFGIYPPGTVVLLRDKSVGLVVMVSSKALLRPRIVLYNPDIPANKAMIIDLAEHPDLQIVRALRPTEYPATVYSYLGLQERVGYYFESPGVK</sequence>
<dbReference type="OrthoDB" id="9816273at2"/>
<keyword evidence="2" id="KW-0378">Hydrolase</keyword>
<gene>
    <name evidence="2" type="ORF">REIFOR_03089</name>
</gene>
<reference evidence="2 3" key="1">
    <citation type="journal article" date="2017" name="Environ. Microbiol.">
        <title>Genomic and physiological analyses of 'Reinekea forsetii' reveal a versatile opportunistic lifestyle during spring algae blooms.</title>
        <authorList>
            <person name="Avci B."/>
            <person name="Hahnke R.L."/>
            <person name="Chafee M."/>
            <person name="Fischer T."/>
            <person name="Gruber-Vodicka H."/>
            <person name="Tegetmeyer H.E."/>
            <person name="Harder J."/>
            <person name="Fuchs B.M."/>
            <person name="Amann R.I."/>
            <person name="Teeling H."/>
        </authorList>
    </citation>
    <scope>NUCLEOTIDE SEQUENCE [LARGE SCALE GENOMIC DNA]</scope>
    <source>
        <strain evidence="2 3">Hel1_31_D35</strain>
    </source>
</reference>
<evidence type="ECO:0000313" key="3">
    <source>
        <dbReference type="Proteomes" id="UP000229757"/>
    </source>
</evidence>
<dbReference type="KEGG" id="rfo:REIFOR_03089"/>
<proteinExistence type="predicted"/>
<protein>
    <submittedName>
        <fullName evidence="2">Metal-dependent phosphohydrolase, HD superfamily</fullName>
    </submittedName>
</protein>
<dbReference type="Proteomes" id="UP000229757">
    <property type="component" value="Chromosome"/>
</dbReference>
<dbReference type="PROSITE" id="PS51832">
    <property type="entry name" value="HD_GYP"/>
    <property type="match status" value="1"/>
</dbReference>
<dbReference type="AlphaFoldDB" id="A0A2K8KU00"/>
<dbReference type="Pfam" id="PF11871">
    <property type="entry name" value="DUF3391"/>
    <property type="match status" value="1"/>
</dbReference>
<accession>A0A2K8KU00</accession>
<dbReference type="PANTHER" id="PTHR43155">
    <property type="entry name" value="CYCLIC DI-GMP PHOSPHODIESTERASE PA4108-RELATED"/>
    <property type="match status" value="1"/>
</dbReference>
<dbReference type="PANTHER" id="PTHR43155:SF2">
    <property type="entry name" value="CYCLIC DI-GMP PHOSPHODIESTERASE PA4108"/>
    <property type="match status" value="1"/>
</dbReference>